<evidence type="ECO:0000313" key="8">
    <source>
        <dbReference type="EnsemblPlants" id="Kaladp0032s0172.1.v1.1"/>
    </source>
</evidence>
<comment type="subcellular location">
    <subcellularLocation>
        <location evidence="1 7">Cytoplasm</location>
        <location evidence="1 7">Cytoskeleton</location>
    </subcellularLocation>
</comment>
<evidence type="ECO:0000256" key="7">
    <source>
        <dbReference type="RuleBase" id="RU365078"/>
    </source>
</evidence>
<evidence type="ECO:0000256" key="4">
    <source>
        <dbReference type="ARBA" id="ARBA00022490"/>
    </source>
</evidence>
<dbReference type="PANTHER" id="PTHR10619">
    <property type="entry name" value="F-ACTIN-CAPPING PROTEIN SUBUNIT BETA"/>
    <property type="match status" value="1"/>
</dbReference>
<dbReference type="InterPro" id="IPR042276">
    <property type="entry name" value="CapZ_alpha/beta_2"/>
</dbReference>
<dbReference type="GO" id="GO:0000902">
    <property type="term" value="P:cell morphogenesis"/>
    <property type="evidence" value="ECO:0007669"/>
    <property type="project" value="TreeGrafter"/>
</dbReference>
<keyword evidence="4 7" id="KW-0963">Cytoplasm</keyword>
<dbReference type="PANTHER" id="PTHR10619:SF0">
    <property type="entry name" value="F-ACTIN-CAPPING PROTEIN SUBUNIT BETA ISOFORMS 1 AND 2"/>
    <property type="match status" value="1"/>
</dbReference>
<evidence type="ECO:0000313" key="9">
    <source>
        <dbReference type="Proteomes" id="UP000594263"/>
    </source>
</evidence>
<dbReference type="GO" id="GO:0008290">
    <property type="term" value="C:F-actin capping protein complex"/>
    <property type="evidence" value="ECO:0007669"/>
    <property type="project" value="UniProtKB-UniRule"/>
</dbReference>
<name>A0A7N0TBN7_KALFE</name>
<organism evidence="8 9">
    <name type="scientific">Kalanchoe fedtschenkoi</name>
    <name type="common">Lavender scallops</name>
    <name type="synonym">South American air plant</name>
    <dbReference type="NCBI Taxonomy" id="63787"/>
    <lineage>
        <taxon>Eukaryota</taxon>
        <taxon>Viridiplantae</taxon>
        <taxon>Streptophyta</taxon>
        <taxon>Embryophyta</taxon>
        <taxon>Tracheophyta</taxon>
        <taxon>Spermatophyta</taxon>
        <taxon>Magnoliopsida</taxon>
        <taxon>eudicotyledons</taxon>
        <taxon>Gunneridae</taxon>
        <taxon>Pentapetalae</taxon>
        <taxon>Saxifragales</taxon>
        <taxon>Crassulaceae</taxon>
        <taxon>Kalanchoe</taxon>
    </lineage>
</organism>
<dbReference type="InterPro" id="IPR037282">
    <property type="entry name" value="CapZ_alpha/beta"/>
</dbReference>
<keyword evidence="3 7" id="KW-0117">Actin capping</keyword>
<dbReference type="Pfam" id="PF01115">
    <property type="entry name" value="F_actin_cap_B"/>
    <property type="match status" value="1"/>
</dbReference>
<accession>A0A7N0TBN7</accession>
<evidence type="ECO:0000256" key="6">
    <source>
        <dbReference type="ARBA" id="ARBA00023212"/>
    </source>
</evidence>
<evidence type="ECO:0000256" key="1">
    <source>
        <dbReference type="ARBA" id="ARBA00004245"/>
    </source>
</evidence>
<dbReference type="Gramene" id="Kaladp0032s0172.1.v1.1">
    <property type="protein sequence ID" value="Kaladp0032s0172.1.v1.1"/>
    <property type="gene ID" value="Kaladp0032s0172.v1.1"/>
</dbReference>
<evidence type="ECO:0000256" key="5">
    <source>
        <dbReference type="ARBA" id="ARBA00023203"/>
    </source>
</evidence>
<protein>
    <recommendedName>
        <fullName evidence="7">F-actin-capping protein subunit beta</fullName>
    </recommendedName>
</protein>
<dbReference type="PRINTS" id="PR00192">
    <property type="entry name" value="FACTINCAPB"/>
</dbReference>
<keyword evidence="9" id="KW-1185">Reference proteome</keyword>
<evidence type="ECO:0000256" key="3">
    <source>
        <dbReference type="ARBA" id="ARBA00022467"/>
    </source>
</evidence>
<dbReference type="GO" id="GO:0051015">
    <property type="term" value="F:actin filament binding"/>
    <property type="evidence" value="ECO:0007669"/>
    <property type="project" value="TreeGrafter"/>
</dbReference>
<dbReference type="Gene3D" id="3.90.1150.210">
    <property type="entry name" value="F-actin capping protein, beta subunit"/>
    <property type="match status" value="1"/>
</dbReference>
<dbReference type="SUPFAM" id="SSF90096">
    <property type="entry name" value="Subunits of heterodimeric actin filament capping protein Capz"/>
    <property type="match status" value="1"/>
</dbReference>
<dbReference type="InterPro" id="IPR001698">
    <property type="entry name" value="CAPZB"/>
</dbReference>
<proteinExistence type="inferred from homology"/>
<keyword evidence="5 7" id="KW-0009">Actin-binding</keyword>
<dbReference type="Proteomes" id="UP000594263">
    <property type="component" value="Unplaced"/>
</dbReference>
<comment type="similarity">
    <text evidence="2 7">Belongs to the F-actin-capping protein beta subunit family.</text>
</comment>
<dbReference type="GO" id="GO:0051016">
    <property type="term" value="P:barbed-end actin filament capping"/>
    <property type="evidence" value="ECO:0007669"/>
    <property type="project" value="UniProtKB-UniRule"/>
</dbReference>
<dbReference type="AlphaFoldDB" id="A0A7N0TBN7"/>
<keyword evidence="6 7" id="KW-0206">Cytoskeleton</keyword>
<comment type="function">
    <text evidence="7">F-actin-capping proteins bind in a Ca(2+)-independent manner to the fast growing ends of actin filaments (barbed end) thereby blocking the exchange of subunits at these ends. Unlike other capping proteins (such as gelsolin and severin), these proteins do not sever actin filaments.</text>
</comment>
<comment type="subunit">
    <text evidence="7">Heterodimer of an alpha and a beta subunit.</text>
</comment>
<sequence length="113" mass="13583">MFKCIKWHNSFIFWSIRSPWSNKCRPPWEDGSCPSWELRKLEVEANDVLALYLNRYYEGSASYVYMWEDDDEGFLARFLIKKDGSRTGQRRRGYLQERAWDSCYTDEYGPIIS</sequence>
<reference evidence="8" key="1">
    <citation type="submission" date="2021-01" db="UniProtKB">
        <authorList>
            <consortium name="EnsemblPlants"/>
        </authorList>
    </citation>
    <scope>IDENTIFICATION</scope>
</reference>
<dbReference type="EnsemblPlants" id="Kaladp0032s0172.1.v1.1">
    <property type="protein sequence ID" value="Kaladp0032s0172.1.v1.1"/>
    <property type="gene ID" value="Kaladp0032s0172.v1.1"/>
</dbReference>
<evidence type="ECO:0000256" key="2">
    <source>
        <dbReference type="ARBA" id="ARBA00006039"/>
    </source>
</evidence>